<sequence>MKIFEKKTKHHYVWAHYLRDWTIDGTNIWYITKKSNIACDSVRGLGFERNFYKMGELKESDKELISLIINKSNETLRGIHWDFVDMIFKTQRIISLLSPSVKEKSGLNPEEIMRSNLFENYLSKQESRAIEILSELKKGNLLCLEDKKTYYDFCYFLGYQFSRTLKMKKLLILALDKTPGQINVRERLKDFYERNWWFMCSFMATNLSYDMSLNTERKLMLLENESSIDFLTSDQPLININPEGSEGESVDYYYPLSGRKALLILTSGESYFSSNLLNDDAVHMLNSKMANASCNTIFGKKREDIKMYSKEFNQRKYLEFVGNLTD</sequence>
<dbReference type="EMBL" id="PQGI02000003">
    <property type="protein sequence ID" value="MEX3189055.1"/>
    <property type="molecule type" value="Genomic_DNA"/>
</dbReference>
<dbReference type="InterPro" id="IPR025332">
    <property type="entry name" value="DUF4238"/>
</dbReference>
<dbReference type="EMBL" id="PQGI01000012">
    <property type="protein sequence ID" value="POP15972.1"/>
    <property type="molecule type" value="Genomic_DNA"/>
</dbReference>
<protein>
    <submittedName>
        <fullName evidence="2">DUF4238 domain-containing protein</fullName>
    </submittedName>
</protein>
<comment type="caution">
    <text evidence="2">The sequence shown here is derived from an EMBL/GenBank/DDBJ whole genome shotgun (WGS) entry which is preliminary data.</text>
</comment>
<name>A0AAP8TVS2_SERMA</name>
<reference evidence="2" key="1">
    <citation type="submission" date="2018-01" db="EMBL/GenBank/DDBJ databases">
        <title>The opportunistic pathogen Serratia marcescens is an overlooked threat to honeybees.</title>
        <authorList>
            <person name="Raymann K."/>
            <person name="Shaffer Z."/>
            <person name="Coon K."/>
            <person name="Salisbury S."/>
            <person name="Moran N.A."/>
        </authorList>
    </citation>
    <scope>NUCLEOTIDE SEQUENCE [LARGE SCALE GENOMIC DNA]</scope>
    <source>
        <strain evidence="2">KZ19</strain>
    </source>
</reference>
<organism evidence="2">
    <name type="scientific">Serratia marcescens</name>
    <dbReference type="NCBI Taxonomy" id="615"/>
    <lineage>
        <taxon>Bacteria</taxon>
        <taxon>Pseudomonadati</taxon>
        <taxon>Pseudomonadota</taxon>
        <taxon>Gammaproteobacteria</taxon>
        <taxon>Enterobacterales</taxon>
        <taxon>Yersiniaceae</taxon>
        <taxon>Serratia</taxon>
    </lineage>
</organism>
<evidence type="ECO:0000313" key="1">
    <source>
        <dbReference type="EMBL" id="MEX3189055.1"/>
    </source>
</evidence>
<accession>A0AAP8TVS2</accession>
<reference evidence="1 3" key="3">
    <citation type="submission" date="2024-07" db="EMBL/GenBank/DDBJ databases">
        <authorList>
            <person name="Raymann K."/>
        </authorList>
    </citation>
    <scope>NUCLEOTIDE SEQUENCE [LARGE SCALE GENOMIC DNA]</scope>
    <source>
        <strain evidence="1 3">KZ19</strain>
    </source>
</reference>
<dbReference type="AlphaFoldDB" id="A0AAP8TVS2"/>
<evidence type="ECO:0000313" key="2">
    <source>
        <dbReference type="EMBL" id="POP15972.1"/>
    </source>
</evidence>
<dbReference type="RefSeq" id="WP_060660022.1">
    <property type="nucleotide sequence ID" value="NZ_CP012639.1"/>
</dbReference>
<reference evidence="1 3" key="2">
    <citation type="submission" date="2024-07" db="EMBL/GenBank/DDBJ databases">
        <title>Making a pathogen? Evaluating the impact of protist predation on the evolution of virulence in Serratia marcescens.</title>
        <authorList>
            <person name="Hopkins H."/>
            <person name="Lopezguerra C."/>
            <person name="Lau M.-J."/>
        </authorList>
    </citation>
    <scope>NUCLEOTIDE SEQUENCE [LARGE SCALE GENOMIC DNA]</scope>
    <source>
        <strain evidence="1 3">KZ19</strain>
    </source>
</reference>
<gene>
    <name evidence="1" type="ORF">C3R40_020820</name>
    <name evidence="2" type="ORF">C3R40_16635</name>
</gene>
<proteinExistence type="predicted"/>
<evidence type="ECO:0000313" key="3">
    <source>
        <dbReference type="Proteomes" id="UP000237365"/>
    </source>
</evidence>
<dbReference type="Proteomes" id="UP000237365">
    <property type="component" value="Unassembled WGS sequence"/>
</dbReference>
<dbReference type="Pfam" id="PF14022">
    <property type="entry name" value="DUF4238"/>
    <property type="match status" value="1"/>
</dbReference>